<comment type="caution">
    <text evidence="8">The sequence shown here is derived from an EMBL/GenBank/DDBJ whole genome shotgun (WGS) entry which is preliminary data.</text>
</comment>
<comment type="subcellular location">
    <subcellularLocation>
        <location evidence="1">Membrane</location>
        <topology evidence="1">Multi-pass membrane protein</topology>
    </subcellularLocation>
</comment>
<evidence type="ECO:0000256" key="4">
    <source>
        <dbReference type="ARBA" id="ARBA00022989"/>
    </source>
</evidence>
<protein>
    <submittedName>
        <fullName evidence="8">Membrane protein</fullName>
    </submittedName>
</protein>
<feature type="transmembrane region" description="Helical" evidence="6">
    <location>
        <begin position="69"/>
        <end position="90"/>
    </location>
</feature>
<gene>
    <name evidence="8" type="ORF">HMPREF0872_08860</name>
</gene>
<evidence type="ECO:0000256" key="6">
    <source>
        <dbReference type="SAM" id="Phobius"/>
    </source>
</evidence>
<sequence>MKKGFCFAVASAFLLSLMNLFVKVLGNYHMAPPLPSSEIAFFRGLIGSIAVLAYMRCKGIQFSKQDRGLLVMRGLYGGVAMLFNFIALIYMKMSDASILFQLSGIFVFIFSALFLKERIPKGSAIWLILIFVAVMVMVNPFGYSAAFGWPALIAILGAALSAAAYATIRSISKHGRHSSFEIMAYFMIAGMVAGIVGMCTFQTFIMPDMIQWGYIIGIGAISIVAQFFLTGAFITTNAVVAQFLQYIGVFFSSFFGFVVFDERLAISTVIAGVVMFIASVMLARLKEGSKVVEGKVIEDRKAK</sequence>
<dbReference type="SUPFAM" id="SSF103481">
    <property type="entry name" value="Multidrug resistance efflux transporter EmrE"/>
    <property type="match status" value="2"/>
</dbReference>
<dbReference type="Proteomes" id="UP000029628">
    <property type="component" value="Unassembled WGS sequence"/>
</dbReference>
<feature type="transmembrane region" description="Helical" evidence="6">
    <location>
        <begin position="149"/>
        <end position="168"/>
    </location>
</feature>
<keyword evidence="3 6" id="KW-0812">Transmembrane</keyword>
<organism evidence="8 9">
    <name type="scientific">Veillonella montpellierensis DNF00314</name>
    <dbReference type="NCBI Taxonomy" id="1401067"/>
    <lineage>
        <taxon>Bacteria</taxon>
        <taxon>Bacillati</taxon>
        <taxon>Bacillota</taxon>
        <taxon>Negativicutes</taxon>
        <taxon>Veillonellales</taxon>
        <taxon>Veillonellaceae</taxon>
        <taxon>Veillonella</taxon>
    </lineage>
</organism>
<evidence type="ECO:0000256" key="3">
    <source>
        <dbReference type="ARBA" id="ARBA00022692"/>
    </source>
</evidence>
<feature type="transmembrane region" description="Helical" evidence="6">
    <location>
        <begin position="124"/>
        <end position="143"/>
    </location>
</feature>
<dbReference type="RefSeq" id="WP_028257173.1">
    <property type="nucleotide sequence ID" value="NZ_JRNT01000048.1"/>
</dbReference>
<reference evidence="8 9" key="1">
    <citation type="submission" date="2014-07" db="EMBL/GenBank/DDBJ databases">
        <authorList>
            <person name="McCorrison J."/>
            <person name="Sanka R."/>
            <person name="Torralba M."/>
            <person name="Gillis M."/>
            <person name="Haft D.H."/>
            <person name="Methe B."/>
            <person name="Sutton G."/>
            <person name="Nelson K.E."/>
        </authorList>
    </citation>
    <scope>NUCLEOTIDE SEQUENCE [LARGE SCALE GENOMIC DNA]</scope>
    <source>
        <strain evidence="8 9">DNF00314</strain>
    </source>
</reference>
<feature type="domain" description="EamA" evidence="7">
    <location>
        <begin position="3"/>
        <end position="138"/>
    </location>
</feature>
<dbReference type="Pfam" id="PF00892">
    <property type="entry name" value="EamA"/>
    <property type="match status" value="2"/>
</dbReference>
<comment type="similarity">
    <text evidence="2">Belongs to the EamA transporter family.</text>
</comment>
<feature type="transmembrane region" description="Helical" evidence="6">
    <location>
        <begin position="96"/>
        <end position="115"/>
    </location>
</feature>
<feature type="transmembrane region" description="Helical" evidence="6">
    <location>
        <begin position="180"/>
        <end position="206"/>
    </location>
</feature>
<accession>A0A096AHG8</accession>
<keyword evidence="4 6" id="KW-1133">Transmembrane helix</keyword>
<feature type="domain" description="EamA" evidence="7">
    <location>
        <begin position="152"/>
        <end position="282"/>
    </location>
</feature>
<proteinExistence type="inferred from homology"/>
<dbReference type="PANTHER" id="PTHR22911:SF6">
    <property type="entry name" value="SOLUTE CARRIER FAMILY 35 MEMBER G1"/>
    <property type="match status" value="1"/>
</dbReference>
<feature type="transmembrane region" description="Helical" evidence="6">
    <location>
        <begin position="243"/>
        <end position="260"/>
    </location>
</feature>
<feature type="transmembrane region" description="Helical" evidence="6">
    <location>
        <begin position="266"/>
        <end position="285"/>
    </location>
</feature>
<feature type="transmembrane region" description="Helical" evidence="6">
    <location>
        <begin position="212"/>
        <end position="236"/>
    </location>
</feature>
<dbReference type="InterPro" id="IPR000620">
    <property type="entry name" value="EamA_dom"/>
</dbReference>
<keyword evidence="9" id="KW-1185">Reference proteome</keyword>
<evidence type="ECO:0000256" key="2">
    <source>
        <dbReference type="ARBA" id="ARBA00007362"/>
    </source>
</evidence>
<evidence type="ECO:0000256" key="5">
    <source>
        <dbReference type="ARBA" id="ARBA00023136"/>
    </source>
</evidence>
<evidence type="ECO:0000256" key="1">
    <source>
        <dbReference type="ARBA" id="ARBA00004141"/>
    </source>
</evidence>
<evidence type="ECO:0000313" key="9">
    <source>
        <dbReference type="Proteomes" id="UP000029628"/>
    </source>
</evidence>
<dbReference type="GO" id="GO:0016020">
    <property type="term" value="C:membrane"/>
    <property type="evidence" value="ECO:0007669"/>
    <property type="project" value="UniProtKB-SubCell"/>
</dbReference>
<dbReference type="InterPro" id="IPR037185">
    <property type="entry name" value="EmrE-like"/>
</dbReference>
<dbReference type="AlphaFoldDB" id="A0A096AHG8"/>
<feature type="transmembrane region" description="Helical" evidence="6">
    <location>
        <begin position="39"/>
        <end position="57"/>
    </location>
</feature>
<dbReference type="EMBL" id="JRNT01000048">
    <property type="protein sequence ID" value="KGF46275.1"/>
    <property type="molecule type" value="Genomic_DNA"/>
</dbReference>
<keyword evidence="5 6" id="KW-0472">Membrane</keyword>
<dbReference type="PANTHER" id="PTHR22911">
    <property type="entry name" value="ACYL-MALONYL CONDENSING ENZYME-RELATED"/>
    <property type="match status" value="1"/>
</dbReference>
<dbReference type="eggNOG" id="COG0697">
    <property type="taxonomic scope" value="Bacteria"/>
</dbReference>
<name>A0A096AHG8_9FIRM</name>
<evidence type="ECO:0000313" key="8">
    <source>
        <dbReference type="EMBL" id="KGF46275.1"/>
    </source>
</evidence>
<evidence type="ECO:0000259" key="7">
    <source>
        <dbReference type="Pfam" id="PF00892"/>
    </source>
</evidence>